<feature type="transmembrane region" description="Helical" evidence="1">
    <location>
        <begin position="87"/>
        <end position="114"/>
    </location>
</feature>
<evidence type="ECO:0000256" key="1">
    <source>
        <dbReference type="SAM" id="Phobius"/>
    </source>
</evidence>
<accession>A0A432XSF3</accession>
<dbReference type="Pfam" id="PF10734">
    <property type="entry name" value="DUF2523"/>
    <property type="match status" value="1"/>
</dbReference>
<keyword evidence="1" id="KW-1133">Transmembrane helix</keyword>
<proteinExistence type="predicted"/>
<reference evidence="3" key="1">
    <citation type="journal article" date="2018" name="Front. Microbiol.">
        <title>Genome-Based Analysis Reveals the Taxonomy and Diversity of the Family Idiomarinaceae.</title>
        <authorList>
            <person name="Liu Y."/>
            <person name="Lai Q."/>
            <person name="Shao Z."/>
        </authorList>
    </citation>
    <scope>NUCLEOTIDE SEQUENCE [LARGE SCALE GENOMIC DNA]</scope>
    <source>
        <strain evidence="3">PO-M2</strain>
    </source>
</reference>
<dbReference type="Proteomes" id="UP000287649">
    <property type="component" value="Unassembled WGS sequence"/>
</dbReference>
<organism evidence="2 3">
    <name type="scientific">Pseudidiomarina homiensis</name>
    <dbReference type="NCBI Taxonomy" id="364198"/>
    <lineage>
        <taxon>Bacteria</taxon>
        <taxon>Pseudomonadati</taxon>
        <taxon>Pseudomonadota</taxon>
        <taxon>Gammaproteobacteria</taxon>
        <taxon>Alteromonadales</taxon>
        <taxon>Idiomarinaceae</taxon>
        <taxon>Pseudidiomarina</taxon>
    </lineage>
</organism>
<comment type="caution">
    <text evidence="2">The sequence shown here is derived from an EMBL/GenBank/DDBJ whole genome shotgun (WGS) entry which is preliminary data.</text>
</comment>
<dbReference type="InterPro" id="IPR019670">
    <property type="entry name" value="DUF2523"/>
</dbReference>
<sequence>MGDVLMPFAGLLIKLAGPLIGLGRLLIGIFVKFRSWFAFWFITHIGDLAVGALYSVGAGWVTYELGSFALTTLYNQLLSNMTGMPEMLLIGINTIGLFEFLPIVFGGFSASLVLKGVIGGVQASKFSMRKTENWIA</sequence>
<feature type="transmembrane region" description="Helical" evidence="1">
    <location>
        <begin position="39"/>
        <end position="63"/>
    </location>
</feature>
<keyword evidence="1" id="KW-0472">Membrane</keyword>
<dbReference type="EMBL" id="PIPX01000005">
    <property type="protein sequence ID" value="RUO51648.1"/>
    <property type="molecule type" value="Genomic_DNA"/>
</dbReference>
<keyword evidence="3" id="KW-1185">Reference proteome</keyword>
<dbReference type="AlphaFoldDB" id="A0A432XSF3"/>
<evidence type="ECO:0000313" key="3">
    <source>
        <dbReference type="Proteomes" id="UP000287649"/>
    </source>
</evidence>
<name>A0A432XSF3_9GAMM</name>
<protein>
    <recommendedName>
        <fullName evidence="4">DUF2523 domain-containing protein</fullName>
    </recommendedName>
</protein>
<evidence type="ECO:0008006" key="4">
    <source>
        <dbReference type="Google" id="ProtNLM"/>
    </source>
</evidence>
<gene>
    <name evidence="2" type="ORF">CWI70_12350</name>
</gene>
<feature type="transmembrane region" description="Helical" evidence="1">
    <location>
        <begin position="6"/>
        <end position="27"/>
    </location>
</feature>
<keyword evidence="1" id="KW-0812">Transmembrane</keyword>
<evidence type="ECO:0000313" key="2">
    <source>
        <dbReference type="EMBL" id="RUO51648.1"/>
    </source>
</evidence>